<gene>
    <name evidence="1" type="ORF">LCDPAC01_01540</name>
</gene>
<dbReference type="EMBL" id="MK500284">
    <property type="protein sequence ID" value="QBK84673.1"/>
    <property type="molecule type" value="Genomic_DNA"/>
</dbReference>
<sequence>MTLQFDGSYLGTYGKDDICLVGPTKIKTKGNSYPKLFVLLRIRNEYTPCILELDRKRNSYACIVDEFKPIFGLKKIGTHSITLKVGLSRRDKTKILWVNDGVSNVVFVSDKKTKFIVYRADYWETQGEITFKKPVLLSDESLSKHIEDVRKIFMFRYIVRIKETSFSDIEISDKTILSVNENNTVYTDEDRVKRMRWGNKKINSLLFPDMKTKREVLGKLVKGTTMEETMVWLSCQLDPIINRINRDYIGLSDVIKDSIYDVFMCDYG</sequence>
<protein>
    <submittedName>
        <fullName evidence="1">Uncharacterized protein</fullName>
    </submittedName>
</protein>
<name>A0A481YQH8_9VIRU</name>
<proteinExistence type="predicted"/>
<organism evidence="1">
    <name type="scientific">Pithovirus LCDPAC01</name>
    <dbReference type="NCBI Taxonomy" id="2506600"/>
    <lineage>
        <taxon>Viruses</taxon>
        <taxon>Pithoviruses</taxon>
    </lineage>
</organism>
<reference evidence="1" key="1">
    <citation type="journal article" date="2019" name="MBio">
        <title>Virus Genomes from Deep Sea Sediments Expand the Ocean Megavirome and Support Independent Origins of Viral Gigantism.</title>
        <authorList>
            <person name="Backstrom D."/>
            <person name="Yutin N."/>
            <person name="Jorgensen S.L."/>
            <person name="Dharamshi J."/>
            <person name="Homa F."/>
            <person name="Zaremba-Niedwiedzka K."/>
            <person name="Spang A."/>
            <person name="Wolf Y.I."/>
            <person name="Koonin E.V."/>
            <person name="Ettema T.J."/>
        </authorList>
    </citation>
    <scope>NUCLEOTIDE SEQUENCE</scope>
</reference>
<evidence type="ECO:0000313" key="1">
    <source>
        <dbReference type="EMBL" id="QBK84673.1"/>
    </source>
</evidence>
<accession>A0A481YQH8</accession>